<protein>
    <submittedName>
        <fullName evidence="1">Uncharacterized protein</fullName>
    </submittedName>
</protein>
<evidence type="ECO:0000313" key="2">
    <source>
        <dbReference type="Proteomes" id="UP000499080"/>
    </source>
</evidence>
<gene>
    <name evidence="1" type="ORF">AVEN_90026_1</name>
</gene>
<dbReference type="EMBL" id="BGPR01000333">
    <property type="protein sequence ID" value="GBM13765.1"/>
    <property type="molecule type" value="Genomic_DNA"/>
</dbReference>
<dbReference type="AlphaFoldDB" id="A0A4Y2DE07"/>
<reference evidence="1 2" key="1">
    <citation type="journal article" date="2019" name="Sci. Rep.">
        <title>Orb-weaving spider Araneus ventricosus genome elucidates the spidroin gene catalogue.</title>
        <authorList>
            <person name="Kono N."/>
            <person name="Nakamura H."/>
            <person name="Ohtoshi R."/>
            <person name="Moran D.A.P."/>
            <person name="Shinohara A."/>
            <person name="Yoshida Y."/>
            <person name="Fujiwara M."/>
            <person name="Mori M."/>
            <person name="Tomita M."/>
            <person name="Arakawa K."/>
        </authorList>
    </citation>
    <scope>NUCLEOTIDE SEQUENCE [LARGE SCALE GENOMIC DNA]</scope>
</reference>
<accession>A0A4Y2DE07</accession>
<organism evidence="1 2">
    <name type="scientific">Araneus ventricosus</name>
    <name type="common">Orbweaver spider</name>
    <name type="synonym">Epeira ventricosa</name>
    <dbReference type="NCBI Taxonomy" id="182803"/>
    <lineage>
        <taxon>Eukaryota</taxon>
        <taxon>Metazoa</taxon>
        <taxon>Ecdysozoa</taxon>
        <taxon>Arthropoda</taxon>
        <taxon>Chelicerata</taxon>
        <taxon>Arachnida</taxon>
        <taxon>Araneae</taxon>
        <taxon>Araneomorphae</taxon>
        <taxon>Entelegynae</taxon>
        <taxon>Araneoidea</taxon>
        <taxon>Araneidae</taxon>
        <taxon>Araneus</taxon>
    </lineage>
</organism>
<keyword evidence="2" id="KW-1185">Reference proteome</keyword>
<sequence length="99" mass="11346">MTFLASACLCPRFVEEDMNMNTELLDDTLDENFEKTHSEDYNESEMEEFDTEVSGDTERWTDEVVRCKPQGYKSERAQSKAVTEFRSVLISKSSSLTVG</sequence>
<dbReference type="Proteomes" id="UP000499080">
    <property type="component" value="Unassembled WGS sequence"/>
</dbReference>
<evidence type="ECO:0000313" key="1">
    <source>
        <dbReference type="EMBL" id="GBM13765.1"/>
    </source>
</evidence>
<proteinExistence type="predicted"/>
<name>A0A4Y2DE07_ARAVE</name>
<comment type="caution">
    <text evidence="1">The sequence shown here is derived from an EMBL/GenBank/DDBJ whole genome shotgun (WGS) entry which is preliminary data.</text>
</comment>